<reference evidence="3" key="1">
    <citation type="journal article" date="2005" name="BMC Biol.">
        <title>The sequence of rice chromosomes 11 and 12, rich in disease resistance genes and recent gene duplications.</title>
        <authorList>
            <consortium name="The rice chromosomes 11 and 12 sequencing consortia"/>
        </authorList>
    </citation>
    <scope>NUCLEOTIDE SEQUENCE [LARGE SCALE GENOMIC DNA]</scope>
</reference>
<feature type="domain" description="DUF7769" evidence="2">
    <location>
        <begin position="35"/>
        <end position="82"/>
    </location>
</feature>
<dbReference type="PANTHER" id="PTHR33889">
    <property type="entry name" value="OS04G0681850 PROTEIN"/>
    <property type="match status" value="1"/>
</dbReference>
<name>Q2QPZ4_ORYSJ</name>
<evidence type="ECO:0000259" key="2">
    <source>
        <dbReference type="Pfam" id="PF24964"/>
    </source>
</evidence>
<proteinExistence type="predicted"/>
<evidence type="ECO:0000313" key="3">
    <source>
        <dbReference type="EMBL" id="ABA99098.1"/>
    </source>
</evidence>
<dbReference type="PANTHER" id="PTHR33889:SF1">
    <property type="entry name" value="OS03G0834800 PROTEIN"/>
    <property type="match status" value="1"/>
</dbReference>
<dbReference type="Pfam" id="PF24964">
    <property type="entry name" value="DUF7769"/>
    <property type="match status" value="1"/>
</dbReference>
<dbReference type="AlphaFoldDB" id="Q2QPZ4"/>
<gene>
    <name evidence="3" type="ordered locus">LOC_Os12g32770</name>
</gene>
<reference evidence="3" key="2">
    <citation type="submission" date="2005-04" db="EMBL/GenBank/DDBJ databases">
        <authorList>
            <person name="Buell C.R."/>
            <person name="Wing R.A."/>
            <person name="McCombie W.A."/>
            <person name="Ouyang S."/>
        </authorList>
    </citation>
    <scope>NUCLEOTIDE SEQUENCE</scope>
</reference>
<sequence>MRTAMFPSISTSQYWRITTLMNQAPVEGQHRRKDMTEEVTKQVYQALLNDNKNGKLGKKDTRRVADQFGVRIRSVQRLWKRGILRVLSMESKQNVCNTTNCFEGSHESKRWQQDQNSSHAKGKTRERRSTAIANLM</sequence>
<reference evidence="3" key="3">
    <citation type="submission" date="2006-01" db="EMBL/GenBank/DDBJ databases">
        <authorList>
            <person name="Buell R."/>
        </authorList>
    </citation>
    <scope>NUCLEOTIDE SEQUENCE</scope>
</reference>
<organism evidence="3">
    <name type="scientific">Oryza sativa subsp. japonica</name>
    <name type="common">Rice</name>
    <dbReference type="NCBI Taxonomy" id="39947"/>
    <lineage>
        <taxon>Eukaryota</taxon>
        <taxon>Viridiplantae</taxon>
        <taxon>Streptophyta</taxon>
        <taxon>Embryophyta</taxon>
        <taxon>Tracheophyta</taxon>
        <taxon>Spermatophyta</taxon>
        <taxon>Magnoliopsida</taxon>
        <taxon>Liliopsida</taxon>
        <taxon>Poales</taxon>
        <taxon>Poaceae</taxon>
        <taxon>BOP clade</taxon>
        <taxon>Oryzoideae</taxon>
        <taxon>Oryzeae</taxon>
        <taxon>Oryzinae</taxon>
        <taxon>Oryza</taxon>
        <taxon>Oryza sativa</taxon>
    </lineage>
</organism>
<evidence type="ECO:0000256" key="1">
    <source>
        <dbReference type="SAM" id="MobiDB-lite"/>
    </source>
</evidence>
<accession>Q2QPZ4</accession>
<dbReference type="EMBL" id="DP000011">
    <property type="protein sequence ID" value="ABA99098.1"/>
    <property type="molecule type" value="Genomic_DNA"/>
</dbReference>
<protein>
    <submittedName>
        <fullName evidence="3">Expressed protein</fullName>
    </submittedName>
</protein>
<dbReference type="InterPro" id="IPR056671">
    <property type="entry name" value="DUF7769"/>
</dbReference>
<feature type="region of interest" description="Disordered" evidence="1">
    <location>
        <begin position="104"/>
        <end position="136"/>
    </location>
</feature>